<dbReference type="InterPro" id="IPR016917">
    <property type="entry name" value="UCP029393"/>
</dbReference>
<protein>
    <submittedName>
        <fullName evidence="2">DUF2937 domain-containing protein</fullName>
    </submittedName>
</protein>
<dbReference type="RefSeq" id="WP_058578931.1">
    <property type="nucleotide sequence ID" value="NZ_JBHUMT010000016.1"/>
</dbReference>
<dbReference type="PIRSF" id="PIRSF029393">
    <property type="entry name" value="UCP029393"/>
    <property type="match status" value="1"/>
</dbReference>
<organism evidence="2 3">
    <name type="scientific">Idiomarina piscisalsi</name>
    <dbReference type="NCBI Taxonomy" id="1096243"/>
    <lineage>
        <taxon>Bacteria</taxon>
        <taxon>Pseudomonadati</taxon>
        <taxon>Pseudomonadota</taxon>
        <taxon>Gammaproteobacteria</taxon>
        <taxon>Alteromonadales</taxon>
        <taxon>Idiomarinaceae</taxon>
        <taxon>Idiomarina</taxon>
    </lineage>
</organism>
<dbReference type="AlphaFoldDB" id="A0A432YX29"/>
<sequence length="168" mass="18919">MGVFTSYLRIILLIFGVLAGIQLPGFVDQYGKSLNAHLIESERSLDEFRDEAEKFFDGDIEQLIAHYEASDDVVFQEGGQSISAIYQRHQLLLRALNEFNENAWSAYTQAFVSPVADIQQEVRSDFSYTVKLSPGAILFGLVCGLVLAIIGELFIRLLARPFRRSQHS</sequence>
<feature type="transmembrane region" description="Helical" evidence="1">
    <location>
        <begin position="7"/>
        <end position="27"/>
    </location>
</feature>
<keyword evidence="1" id="KW-0812">Transmembrane</keyword>
<gene>
    <name evidence="2" type="ORF">CWI73_03180</name>
</gene>
<dbReference type="EMBL" id="PIQA01000001">
    <property type="protein sequence ID" value="RUO67878.1"/>
    <property type="molecule type" value="Genomic_DNA"/>
</dbReference>
<accession>A0A432YX29</accession>
<reference evidence="2 3" key="1">
    <citation type="journal article" date="2011" name="Front. Microbiol.">
        <title>Genomic signatures of strain selection and enhancement in Bacillus atrophaeus var. globigii, a historical biowarfare simulant.</title>
        <authorList>
            <person name="Gibbons H.S."/>
            <person name="Broomall S.M."/>
            <person name="McNew L.A."/>
            <person name="Daligault H."/>
            <person name="Chapman C."/>
            <person name="Bruce D."/>
            <person name="Karavis M."/>
            <person name="Krepps M."/>
            <person name="McGregor P.A."/>
            <person name="Hong C."/>
            <person name="Park K.H."/>
            <person name="Akmal A."/>
            <person name="Feldman A."/>
            <person name="Lin J.S."/>
            <person name="Chang W.E."/>
            <person name="Higgs B.W."/>
            <person name="Demirev P."/>
            <person name="Lindquist J."/>
            <person name="Liem A."/>
            <person name="Fochler E."/>
            <person name="Read T.D."/>
            <person name="Tapia R."/>
            <person name="Johnson S."/>
            <person name="Bishop-Lilly K.A."/>
            <person name="Detter C."/>
            <person name="Han C."/>
            <person name="Sozhamannan S."/>
            <person name="Rosenzweig C.N."/>
            <person name="Skowronski E.W."/>
        </authorList>
    </citation>
    <scope>NUCLEOTIDE SEQUENCE [LARGE SCALE GENOMIC DNA]</scope>
    <source>
        <strain evidence="2 3">TPS4-2</strain>
    </source>
</reference>
<feature type="transmembrane region" description="Helical" evidence="1">
    <location>
        <begin position="136"/>
        <end position="159"/>
    </location>
</feature>
<keyword evidence="1" id="KW-1133">Transmembrane helix</keyword>
<keyword evidence="1" id="KW-0472">Membrane</keyword>
<comment type="caution">
    <text evidence="2">The sequence shown here is derived from an EMBL/GenBank/DDBJ whole genome shotgun (WGS) entry which is preliminary data.</text>
</comment>
<name>A0A432YX29_9GAMM</name>
<evidence type="ECO:0000256" key="1">
    <source>
        <dbReference type="SAM" id="Phobius"/>
    </source>
</evidence>
<dbReference type="Pfam" id="PF11157">
    <property type="entry name" value="DUF2937"/>
    <property type="match status" value="1"/>
</dbReference>
<evidence type="ECO:0000313" key="3">
    <source>
        <dbReference type="Proteomes" id="UP000288361"/>
    </source>
</evidence>
<dbReference type="InterPro" id="IPR022584">
    <property type="entry name" value="DUF2937"/>
</dbReference>
<proteinExistence type="predicted"/>
<evidence type="ECO:0000313" key="2">
    <source>
        <dbReference type="EMBL" id="RUO67878.1"/>
    </source>
</evidence>
<dbReference type="Proteomes" id="UP000288361">
    <property type="component" value="Unassembled WGS sequence"/>
</dbReference>